<feature type="compositionally biased region" description="Basic and acidic residues" evidence="1">
    <location>
        <begin position="1"/>
        <end position="27"/>
    </location>
</feature>
<keyword evidence="7" id="KW-1185">Reference proteome</keyword>
<dbReference type="Proteomes" id="UP000234632">
    <property type="component" value="Unassembled WGS sequence"/>
</dbReference>
<reference evidence="4 6" key="2">
    <citation type="submission" date="2015-12" db="EMBL/GenBank/DDBJ databases">
        <authorList>
            <person name="Shamseldin A."/>
            <person name="Moawad H."/>
            <person name="Abd El-Rahim W.M."/>
            <person name="Sadowsky M.J."/>
        </authorList>
    </citation>
    <scope>NUCLEOTIDE SEQUENCE [LARGE SCALE GENOMIC DNA]</scope>
    <source>
        <strain evidence="4 6">S43</strain>
    </source>
</reference>
<dbReference type="Proteomes" id="UP000057181">
    <property type="component" value="Chromosome"/>
</dbReference>
<name>A0A0U3HRR6_9MICC</name>
<evidence type="ECO:0000313" key="4">
    <source>
        <dbReference type="EMBL" id="PLC12699.1"/>
    </source>
</evidence>
<evidence type="ECO:0000313" key="7">
    <source>
        <dbReference type="Proteomes" id="UP000321155"/>
    </source>
</evidence>
<dbReference type="Proteomes" id="UP000321155">
    <property type="component" value="Unassembled WGS sequence"/>
</dbReference>
<accession>A0A0U3HRR6</accession>
<evidence type="ECO:0000313" key="2">
    <source>
        <dbReference type="EMBL" id="ALU40198.1"/>
    </source>
</evidence>
<proteinExistence type="predicted"/>
<dbReference type="EMBL" id="BJZR01000071">
    <property type="protein sequence ID" value="GEO92925.1"/>
    <property type="molecule type" value="Genomic_DNA"/>
</dbReference>
<gene>
    <name evidence="2" type="ORF">AS188_11045</name>
    <name evidence="4" type="ORF">AUQ48_11315</name>
    <name evidence="3" type="ORF">KFL01_22310</name>
</gene>
<dbReference type="KEGG" id="kfv:AS188_11045"/>
<evidence type="ECO:0000313" key="5">
    <source>
        <dbReference type="Proteomes" id="UP000057181"/>
    </source>
</evidence>
<dbReference type="EMBL" id="CP013254">
    <property type="protein sequence ID" value="ALU40198.1"/>
    <property type="molecule type" value="Genomic_DNA"/>
</dbReference>
<organism evidence="2 5">
    <name type="scientific">Kocuria flava</name>
    <dbReference type="NCBI Taxonomy" id="446860"/>
    <lineage>
        <taxon>Bacteria</taxon>
        <taxon>Bacillati</taxon>
        <taxon>Actinomycetota</taxon>
        <taxon>Actinomycetes</taxon>
        <taxon>Micrococcales</taxon>
        <taxon>Micrococcaceae</taxon>
        <taxon>Kocuria</taxon>
    </lineage>
</organism>
<evidence type="ECO:0000313" key="6">
    <source>
        <dbReference type="Proteomes" id="UP000234632"/>
    </source>
</evidence>
<dbReference type="AlphaFoldDB" id="A0A0U3HRR6"/>
<sequence>MAEHEAPRDAAEDPRHGHREERDRTGRTDAPGSGYGILDRINNVVLKVYGPAARRPSAEHGADESAVVRHWYEQMQEHFVVERDERGNEYLYHRDDVPEEPPPGASHNW</sequence>
<dbReference type="RefSeq" id="WP_058858899.1">
    <property type="nucleotide sequence ID" value="NZ_BJZR01000071.1"/>
</dbReference>
<reference evidence="2 5" key="1">
    <citation type="submission" date="2015-11" db="EMBL/GenBank/DDBJ databases">
        <title>Complete Genome Sequence of Kocuria flava strain HO-9041.</title>
        <authorList>
            <person name="Zhou M."/>
            <person name="Dai J."/>
        </authorList>
    </citation>
    <scope>NUCLEOTIDE SEQUENCE [LARGE SCALE GENOMIC DNA]</scope>
    <source>
        <strain evidence="2 5">HO-9041</strain>
    </source>
</reference>
<evidence type="ECO:0000256" key="1">
    <source>
        <dbReference type="SAM" id="MobiDB-lite"/>
    </source>
</evidence>
<evidence type="ECO:0000313" key="3">
    <source>
        <dbReference type="EMBL" id="GEO92925.1"/>
    </source>
</evidence>
<protein>
    <submittedName>
        <fullName evidence="2">Uncharacterized protein</fullName>
    </submittedName>
</protein>
<dbReference type="STRING" id="446860.AS188_11045"/>
<reference evidence="3 7" key="3">
    <citation type="submission" date="2019-07" db="EMBL/GenBank/DDBJ databases">
        <title>Whole genome shotgun sequence of Kocuria flava NBRC 107626.</title>
        <authorList>
            <person name="Hosoyama A."/>
            <person name="Uohara A."/>
            <person name="Ohji S."/>
            <person name="Ichikawa N."/>
        </authorList>
    </citation>
    <scope>NUCLEOTIDE SEQUENCE [LARGE SCALE GENOMIC DNA]</scope>
    <source>
        <strain evidence="3 7">NBRC 107626</strain>
    </source>
</reference>
<dbReference type="EMBL" id="LOMZ01000001">
    <property type="protein sequence ID" value="PLC12699.1"/>
    <property type="molecule type" value="Genomic_DNA"/>
</dbReference>
<feature type="region of interest" description="Disordered" evidence="1">
    <location>
        <begin position="1"/>
        <end position="36"/>
    </location>
</feature>